<dbReference type="InterPro" id="IPR010982">
    <property type="entry name" value="Lambda_DNA-bd_dom_sf"/>
</dbReference>
<dbReference type="SUPFAM" id="SSF47413">
    <property type="entry name" value="lambda repressor-like DNA-binding domains"/>
    <property type="match status" value="1"/>
</dbReference>
<dbReference type="Gene3D" id="1.10.260.40">
    <property type="entry name" value="lambda repressor-like DNA-binding domains"/>
    <property type="match status" value="1"/>
</dbReference>
<dbReference type="SMART" id="SM00530">
    <property type="entry name" value="HTH_XRE"/>
    <property type="match status" value="1"/>
</dbReference>
<name>X1JB79_9ZZZZ</name>
<organism evidence="2">
    <name type="scientific">marine sediment metagenome</name>
    <dbReference type="NCBI Taxonomy" id="412755"/>
    <lineage>
        <taxon>unclassified sequences</taxon>
        <taxon>metagenomes</taxon>
        <taxon>ecological metagenomes</taxon>
    </lineage>
</organism>
<dbReference type="InterPro" id="IPR001387">
    <property type="entry name" value="Cro/C1-type_HTH"/>
</dbReference>
<dbReference type="GO" id="GO:0003677">
    <property type="term" value="F:DNA binding"/>
    <property type="evidence" value="ECO:0007669"/>
    <property type="project" value="InterPro"/>
</dbReference>
<dbReference type="EMBL" id="BARU01039224">
    <property type="protein sequence ID" value="GAH78775.1"/>
    <property type="molecule type" value="Genomic_DNA"/>
</dbReference>
<feature type="domain" description="HTH cro/C1-type" evidence="1">
    <location>
        <begin position="6"/>
        <end position="60"/>
    </location>
</feature>
<evidence type="ECO:0000313" key="2">
    <source>
        <dbReference type="EMBL" id="GAH78775.1"/>
    </source>
</evidence>
<evidence type="ECO:0000259" key="1">
    <source>
        <dbReference type="PROSITE" id="PS50943"/>
    </source>
</evidence>
<comment type="caution">
    <text evidence="2">The sequence shown here is derived from an EMBL/GenBank/DDBJ whole genome shotgun (WGS) entry which is preliminary data.</text>
</comment>
<dbReference type="AlphaFoldDB" id="X1JB79"/>
<gene>
    <name evidence="2" type="ORF">S03H2_60824</name>
</gene>
<dbReference type="PROSITE" id="PS50943">
    <property type="entry name" value="HTH_CROC1"/>
    <property type="match status" value="1"/>
</dbReference>
<dbReference type="CDD" id="cd00093">
    <property type="entry name" value="HTH_XRE"/>
    <property type="match status" value="1"/>
</dbReference>
<sequence length="82" mass="9662">MIINPIKKRREEKGLTQANLALLLDITQIYVSQFETGGLVPSKNQIKKITEILDLDEERFNKELSQFYQAKKKELKKQIEER</sequence>
<accession>X1JB79</accession>
<protein>
    <recommendedName>
        <fullName evidence="1">HTH cro/C1-type domain-containing protein</fullName>
    </recommendedName>
</protein>
<dbReference type="Pfam" id="PF01381">
    <property type="entry name" value="HTH_3"/>
    <property type="match status" value="1"/>
</dbReference>
<reference evidence="2" key="1">
    <citation type="journal article" date="2014" name="Front. Microbiol.">
        <title>High frequency of phylogenetically diverse reductive dehalogenase-homologous genes in deep subseafloor sedimentary metagenomes.</title>
        <authorList>
            <person name="Kawai M."/>
            <person name="Futagami T."/>
            <person name="Toyoda A."/>
            <person name="Takaki Y."/>
            <person name="Nishi S."/>
            <person name="Hori S."/>
            <person name="Arai W."/>
            <person name="Tsubouchi T."/>
            <person name="Morono Y."/>
            <person name="Uchiyama I."/>
            <person name="Ito T."/>
            <person name="Fujiyama A."/>
            <person name="Inagaki F."/>
            <person name="Takami H."/>
        </authorList>
    </citation>
    <scope>NUCLEOTIDE SEQUENCE</scope>
    <source>
        <strain evidence="2">Expedition CK06-06</strain>
    </source>
</reference>
<proteinExistence type="predicted"/>